<reference evidence="1 2" key="1">
    <citation type="journal article" date="2019" name="Int. J. Syst. Evol. Microbiol.">
        <title>The Global Catalogue of Microorganisms (GCM) 10K type strain sequencing project: providing services to taxonomists for standard genome sequencing and annotation.</title>
        <authorList>
            <consortium name="The Broad Institute Genomics Platform"/>
            <consortium name="The Broad Institute Genome Sequencing Center for Infectious Disease"/>
            <person name="Wu L."/>
            <person name="Ma J."/>
        </authorList>
    </citation>
    <scope>NUCLEOTIDE SEQUENCE [LARGE SCALE GENOMIC DNA]</scope>
    <source>
        <strain evidence="1 2">WLHS5</strain>
    </source>
</reference>
<dbReference type="Proteomes" id="UP001595898">
    <property type="component" value="Unassembled WGS sequence"/>
</dbReference>
<protein>
    <recommendedName>
        <fullName evidence="3">DUF1059 domain-containing protein</fullName>
    </recommendedName>
</protein>
<dbReference type="AlphaFoldDB" id="A0ABD5PRN1"/>
<accession>A0ABD5PRN1</accession>
<organism evidence="1 2">
    <name type="scientific">Halosolutus amylolyticus</name>
    <dbReference type="NCBI Taxonomy" id="2932267"/>
    <lineage>
        <taxon>Archaea</taxon>
        <taxon>Methanobacteriati</taxon>
        <taxon>Methanobacteriota</taxon>
        <taxon>Stenosarchaea group</taxon>
        <taxon>Halobacteria</taxon>
        <taxon>Halobacteriales</taxon>
        <taxon>Natrialbaceae</taxon>
        <taxon>Halosolutus</taxon>
    </lineage>
</organism>
<dbReference type="EMBL" id="JBHSFA010000007">
    <property type="protein sequence ID" value="MFC4542596.1"/>
    <property type="molecule type" value="Genomic_DNA"/>
</dbReference>
<keyword evidence="2" id="KW-1185">Reference proteome</keyword>
<name>A0ABD5PRN1_9EURY</name>
<gene>
    <name evidence="1" type="ORF">ACFO5R_11765</name>
</gene>
<evidence type="ECO:0000313" key="2">
    <source>
        <dbReference type="Proteomes" id="UP001595898"/>
    </source>
</evidence>
<comment type="caution">
    <text evidence="1">The sequence shown here is derived from an EMBL/GenBank/DDBJ whole genome shotgun (WGS) entry which is preliminary data.</text>
</comment>
<dbReference type="RefSeq" id="WP_250140707.1">
    <property type="nucleotide sequence ID" value="NZ_JALIQP010000002.1"/>
</dbReference>
<sequence>MPTAYCTECDWQREASEDEITALGRAMIDHHVETGHGPIERRDVIDRVTTGDRLDSRSGAVDRSCR</sequence>
<evidence type="ECO:0000313" key="1">
    <source>
        <dbReference type="EMBL" id="MFC4542596.1"/>
    </source>
</evidence>
<proteinExistence type="predicted"/>
<evidence type="ECO:0008006" key="3">
    <source>
        <dbReference type="Google" id="ProtNLM"/>
    </source>
</evidence>